<evidence type="ECO:0000256" key="1">
    <source>
        <dbReference type="ARBA" id="ARBA00002397"/>
    </source>
</evidence>
<dbReference type="InterPro" id="IPR007809">
    <property type="entry name" value="FlgN-like"/>
</dbReference>
<dbReference type="Pfam" id="PF05130">
    <property type="entry name" value="FlgN"/>
    <property type="match status" value="1"/>
</dbReference>
<keyword evidence="3" id="KW-1005">Bacterial flagellum biogenesis</keyword>
<evidence type="ECO:0000313" key="5">
    <source>
        <dbReference type="EMBL" id="AUY23534.1"/>
    </source>
</evidence>
<sequence>MDTLQATLNKLQETLNELDVVLVEEVKQLSGAQINPVSLQRISDMKSRLLSTVAYYDEQRKQQEDSLQLFAPYPQQPTLAALWNDMVPTIKRASEMNQQTSQLLEMHMQRARNLIRAIDKTAAAPGLYTAGGQSDNNGSTRAYNITI</sequence>
<dbReference type="InterPro" id="IPR036679">
    <property type="entry name" value="FlgN-like_sf"/>
</dbReference>
<dbReference type="Proteomes" id="UP000237673">
    <property type="component" value="Chromosome"/>
</dbReference>
<keyword evidence="6" id="KW-1185">Reference proteome</keyword>
<evidence type="ECO:0000256" key="3">
    <source>
        <dbReference type="ARBA" id="ARBA00022795"/>
    </source>
</evidence>
<evidence type="ECO:0008006" key="7">
    <source>
        <dbReference type="Google" id="ProtNLM"/>
    </source>
</evidence>
<dbReference type="GeneID" id="84631356"/>
<feature type="coiled-coil region" evidence="4">
    <location>
        <begin position="1"/>
        <end position="28"/>
    </location>
</feature>
<accession>A0ABN5H4X9</accession>
<dbReference type="SUPFAM" id="SSF140566">
    <property type="entry name" value="FlgN-like"/>
    <property type="match status" value="1"/>
</dbReference>
<name>A0ABN5H4X9_9GAMM</name>
<keyword evidence="4" id="KW-0175">Coiled coil</keyword>
<proteinExistence type="inferred from homology"/>
<evidence type="ECO:0000256" key="4">
    <source>
        <dbReference type="SAM" id="Coils"/>
    </source>
</evidence>
<dbReference type="RefSeq" id="WP_084971291.1">
    <property type="nucleotide sequence ID" value="NZ_CP026378.1"/>
</dbReference>
<gene>
    <name evidence="5" type="ORF">C2E16_00485</name>
</gene>
<reference evidence="5 6" key="1">
    <citation type="submission" date="2018-01" db="EMBL/GenBank/DDBJ databases">
        <title>Complete and assembled Genome of Pantoea calida DSM22759T.</title>
        <authorList>
            <person name="Stevens M.J.A."/>
            <person name="Zurfluh K."/>
            <person name="Stephan R."/>
        </authorList>
    </citation>
    <scope>NUCLEOTIDE SEQUENCE [LARGE SCALE GENOMIC DNA]</scope>
    <source>
        <strain evidence="5 6">DSM 22759</strain>
    </source>
</reference>
<protein>
    <recommendedName>
        <fullName evidence="7">Flagellar biosynthesis protein FlgN</fullName>
    </recommendedName>
</protein>
<comment type="function">
    <text evidence="1">Required for the efficient initiation of filament assembly.</text>
</comment>
<organism evidence="5 6">
    <name type="scientific">Mixta calida</name>
    <dbReference type="NCBI Taxonomy" id="665913"/>
    <lineage>
        <taxon>Bacteria</taxon>
        <taxon>Pseudomonadati</taxon>
        <taxon>Pseudomonadota</taxon>
        <taxon>Gammaproteobacteria</taxon>
        <taxon>Enterobacterales</taxon>
        <taxon>Erwiniaceae</taxon>
        <taxon>Mixta</taxon>
    </lineage>
</organism>
<evidence type="ECO:0000256" key="2">
    <source>
        <dbReference type="ARBA" id="ARBA00007703"/>
    </source>
</evidence>
<comment type="similarity">
    <text evidence="2">Belongs to the FlgN family.</text>
</comment>
<dbReference type="EMBL" id="CP026378">
    <property type="protein sequence ID" value="AUY23534.1"/>
    <property type="molecule type" value="Genomic_DNA"/>
</dbReference>
<evidence type="ECO:0000313" key="6">
    <source>
        <dbReference type="Proteomes" id="UP000237673"/>
    </source>
</evidence>
<dbReference type="Gene3D" id="1.20.58.300">
    <property type="entry name" value="FlgN-like"/>
    <property type="match status" value="1"/>
</dbReference>